<keyword evidence="3" id="KW-1185">Reference proteome</keyword>
<gene>
    <name evidence="2" type="ORF">DXC51_07075</name>
</gene>
<protein>
    <submittedName>
        <fullName evidence="2">Gfo/Idh/MocA family oxidoreductase</fullName>
    </submittedName>
</protein>
<dbReference type="GO" id="GO:0000166">
    <property type="term" value="F:nucleotide binding"/>
    <property type="evidence" value="ECO:0007669"/>
    <property type="project" value="InterPro"/>
</dbReference>
<reference evidence="2" key="1">
    <citation type="submission" date="2018-08" db="EMBL/GenBank/DDBJ databases">
        <title>A genome reference for cultivated species of the human gut microbiota.</title>
        <authorList>
            <person name="Zou Y."/>
            <person name="Xue W."/>
            <person name="Luo G."/>
        </authorList>
    </citation>
    <scope>NUCLEOTIDE SEQUENCE [LARGE SCALE GENOMIC DNA]</scope>
    <source>
        <strain evidence="2">TF05-5AC</strain>
    </source>
</reference>
<dbReference type="Gene3D" id="3.30.360.10">
    <property type="entry name" value="Dihydrodipicolinate Reductase, domain 2"/>
    <property type="match status" value="1"/>
</dbReference>
<dbReference type="AlphaFoldDB" id="A0A3E3I7D5"/>
<dbReference type="Gene3D" id="3.40.50.720">
    <property type="entry name" value="NAD(P)-binding Rossmann-like Domain"/>
    <property type="match status" value="1"/>
</dbReference>
<dbReference type="Proteomes" id="UP000260812">
    <property type="component" value="Unassembled WGS sequence"/>
</dbReference>
<evidence type="ECO:0000313" key="2">
    <source>
        <dbReference type="EMBL" id="RGE62369.1"/>
    </source>
</evidence>
<name>A0A3E3I7D5_9FIRM</name>
<dbReference type="Pfam" id="PF01408">
    <property type="entry name" value="GFO_IDH_MocA"/>
    <property type="match status" value="1"/>
</dbReference>
<dbReference type="RefSeq" id="WP_117544161.1">
    <property type="nucleotide sequence ID" value="NZ_QVLV01000004.1"/>
</dbReference>
<comment type="caution">
    <text evidence="2">The sequence shown here is derived from an EMBL/GenBank/DDBJ whole genome shotgun (WGS) entry which is preliminary data.</text>
</comment>
<evidence type="ECO:0000313" key="3">
    <source>
        <dbReference type="Proteomes" id="UP000260812"/>
    </source>
</evidence>
<dbReference type="InterPro" id="IPR000683">
    <property type="entry name" value="Gfo/Idh/MocA-like_OxRdtase_N"/>
</dbReference>
<dbReference type="PANTHER" id="PTHR43377:SF1">
    <property type="entry name" value="BILIVERDIN REDUCTASE A"/>
    <property type="match status" value="1"/>
</dbReference>
<dbReference type="PANTHER" id="PTHR43377">
    <property type="entry name" value="BILIVERDIN REDUCTASE A"/>
    <property type="match status" value="1"/>
</dbReference>
<dbReference type="InterPro" id="IPR036291">
    <property type="entry name" value="NAD(P)-bd_dom_sf"/>
</dbReference>
<dbReference type="SUPFAM" id="SSF55347">
    <property type="entry name" value="Glyceraldehyde-3-phosphate dehydrogenase-like, C-terminal domain"/>
    <property type="match status" value="1"/>
</dbReference>
<organism evidence="2 3">
    <name type="scientific">Eisenbergiella massiliensis</name>
    <dbReference type="NCBI Taxonomy" id="1720294"/>
    <lineage>
        <taxon>Bacteria</taxon>
        <taxon>Bacillati</taxon>
        <taxon>Bacillota</taxon>
        <taxon>Clostridia</taxon>
        <taxon>Lachnospirales</taxon>
        <taxon>Lachnospiraceae</taxon>
        <taxon>Eisenbergiella</taxon>
    </lineage>
</organism>
<accession>A0A3E3I7D5</accession>
<dbReference type="GeneID" id="97986646"/>
<sequence length="345" mass="38277">MYQREYEKRIRVGLIGAGSHAYRNLLPALHYLPVKLVAICNRGREKLDKTGEEYPCHCYTSSEEMYEKENLDAVIISVSPQMHPVLAKDALARGIHVFLEKPPAMSAQEIRELAEAKNGCVVSVGFKKACMPAALKAREIAYSSSYGGLKSLLAVYPMSMPAQGEQILEKREFTNWLGNGCHPLSFLLSIGGRVRAVTALCGAEGQGCVVLEFENGVIGNLHLADGPHPVEQYQLFAEKWNLFIENTDTVVLNRGIPFQYAYTDNFAPEGDESGAIIWRPQNCLATLENKALYLQGIVQELEIFCHAVLNGEDTGYTSLEFALEVMKVYEAALRSAGRRIEIERG</sequence>
<proteinExistence type="predicted"/>
<dbReference type="SUPFAM" id="SSF51735">
    <property type="entry name" value="NAD(P)-binding Rossmann-fold domains"/>
    <property type="match status" value="1"/>
</dbReference>
<dbReference type="EMBL" id="QVLV01000004">
    <property type="protein sequence ID" value="RGE62369.1"/>
    <property type="molecule type" value="Genomic_DNA"/>
</dbReference>
<evidence type="ECO:0000259" key="1">
    <source>
        <dbReference type="Pfam" id="PF01408"/>
    </source>
</evidence>
<dbReference type="InterPro" id="IPR051450">
    <property type="entry name" value="Gfo/Idh/MocA_Oxidoreductases"/>
</dbReference>
<feature type="domain" description="Gfo/Idh/MocA-like oxidoreductase N-terminal" evidence="1">
    <location>
        <begin position="10"/>
        <end position="126"/>
    </location>
</feature>